<protein>
    <recommendedName>
        <fullName evidence="4">Lipoprotein</fullName>
    </recommendedName>
</protein>
<evidence type="ECO:0000313" key="2">
    <source>
        <dbReference type="EMBL" id="VCU71376.1"/>
    </source>
</evidence>
<name>A0A3P4B789_9BURK</name>
<reference evidence="2 3" key="1">
    <citation type="submission" date="2018-10" db="EMBL/GenBank/DDBJ databases">
        <authorList>
            <person name="Criscuolo A."/>
        </authorList>
    </citation>
    <scope>NUCLEOTIDE SEQUENCE [LARGE SCALE GENOMIC DNA]</scope>
    <source>
        <strain evidence="2">DnA1</strain>
    </source>
</reference>
<dbReference type="Pfam" id="PF11659">
    <property type="entry name" value="DUF3261"/>
    <property type="match status" value="1"/>
</dbReference>
<evidence type="ECO:0000313" key="3">
    <source>
        <dbReference type="Proteomes" id="UP000277294"/>
    </source>
</evidence>
<keyword evidence="1" id="KW-0732">Signal</keyword>
<evidence type="ECO:0008006" key="4">
    <source>
        <dbReference type="Google" id="ProtNLM"/>
    </source>
</evidence>
<evidence type="ECO:0000256" key="1">
    <source>
        <dbReference type="SAM" id="SignalP"/>
    </source>
</evidence>
<dbReference type="Proteomes" id="UP000277294">
    <property type="component" value="Unassembled WGS sequence"/>
</dbReference>
<dbReference type="EMBL" id="UWPJ01000026">
    <property type="protein sequence ID" value="VCU71376.1"/>
    <property type="molecule type" value="Genomic_DNA"/>
</dbReference>
<dbReference type="PROSITE" id="PS51257">
    <property type="entry name" value="PROKAR_LIPOPROTEIN"/>
    <property type="match status" value="1"/>
</dbReference>
<feature type="chain" id="PRO_5018065089" description="Lipoprotein" evidence="1">
    <location>
        <begin position="24"/>
        <end position="179"/>
    </location>
</feature>
<feature type="signal peptide" evidence="1">
    <location>
        <begin position="1"/>
        <end position="23"/>
    </location>
</feature>
<dbReference type="InterPro" id="IPR021675">
    <property type="entry name" value="DUF3261"/>
</dbReference>
<sequence length="179" mass="20098">MKMPALLRRIALCVMLAWLSACSTTPPLPAREHDYGLPRWLHVVRQHPGQADQDSMLAVQREQGATRWSWFDPLGVPLARQLLDQGNWRSDGLAPPNSEARELFAALLFAWTPHDALDAAYGAGSWREEPMRDGWRRTLIRANAPYFAIRAIHAGPAGVLVIEDSHGTHWRVAPLDTRP</sequence>
<proteinExistence type="predicted"/>
<organism evidence="2 3">
    <name type="scientific">Pigmentiphaga humi</name>
    <dbReference type="NCBI Taxonomy" id="2478468"/>
    <lineage>
        <taxon>Bacteria</taxon>
        <taxon>Pseudomonadati</taxon>
        <taxon>Pseudomonadota</taxon>
        <taxon>Betaproteobacteria</taxon>
        <taxon>Burkholderiales</taxon>
        <taxon>Alcaligenaceae</taxon>
        <taxon>Pigmentiphaga</taxon>
    </lineage>
</organism>
<gene>
    <name evidence="2" type="ORF">PIGHUM_03459</name>
</gene>
<keyword evidence="3" id="KW-1185">Reference proteome</keyword>
<accession>A0A3P4B789</accession>
<dbReference type="AlphaFoldDB" id="A0A3P4B789"/>